<dbReference type="PANTHER" id="PTHR43194:SF5">
    <property type="entry name" value="PIMELOYL-[ACYL-CARRIER PROTEIN] METHYL ESTER ESTERASE"/>
    <property type="match status" value="1"/>
</dbReference>
<dbReference type="InterPro" id="IPR000073">
    <property type="entry name" value="AB_hydrolase_1"/>
</dbReference>
<dbReference type="PRINTS" id="PR00111">
    <property type="entry name" value="ABHYDROLASE"/>
</dbReference>
<protein>
    <submittedName>
        <fullName evidence="2">Alpha/beta hydrolase fold protein</fullName>
    </submittedName>
</protein>
<dbReference type="Pfam" id="PF12697">
    <property type="entry name" value="Abhydrolase_6"/>
    <property type="match status" value="1"/>
</dbReference>
<dbReference type="EMBL" id="CP002593">
    <property type="protein sequence ID" value="AEA28556.1"/>
    <property type="molecule type" value="Genomic_DNA"/>
</dbReference>
<dbReference type="InterPro" id="IPR050228">
    <property type="entry name" value="Carboxylesterase_BioH"/>
</dbReference>
<proteinExistence type="predicted"/>
<organism evidence="2 3">
    <name type="scientific">Pseudonocardia dioxanivorans (strain ATCC 55486 / DSM 44775 / JCM 13855 / CB1190)</name>
    <dbReference type="NCBI Taxonomy" id="675635"/>
    <lineage>
        <taxon>Bacteria</taxon>
        <taxon>Bacillati</taxon>
        <taxon>Actinomycetota</taxon>
        <taxon>Actinomycetes</taxon>
        <taxon>Pseudonocardiales</taxon>
        <taxon>Pseudonocardiaceae</taxon>
        <taxon>Pseudonocardia</taxon>
    </lineage>
</organism>
<keyword evidence="2" id="KW-0378">Hydrolase</keyword>
<feature type="domain" description="AB hydrolase-1" evidence="1">
    <location>
        <begin position="25"/>
        <end position="252"/>
    </location>
</feature>
<sequence>MCEETAGDAAGRPVAYTIDGQGPAVVLLHAIGLDRSVWDPYRERLAAGHTVLAVDLPGHGGSAPLDDVELSAMAASVAAVLRHAGVAAAQVVGVSMGGMVAQLLAVAEPELVSALVLCATACTFPDAARAALRERGRAARETGMAGVTETTIERWFSPEGRTGSVAGQVRALLARQDPGYFAACWDAISRLDVAAGLAALDLPVLVFTGDADISLPPDAAETLARTGRDTTTVTVAGGWHLGAYEHPEPYRDAIEAFLATLPTHPSGTALG</sequence>
<evidence type="ECO:0000313" key="3">
    <source>
        <dbReference type="Proteomes" id="UP000007809"/>
    </source>
</evidence>
<dbReference type="RefSeq" id="WP_013678438.1">
    <property type="nucleotide sequence ID" value="NC_015312.1"/>
</dbReference>
<dbReference type="Proteomes" id="UP000007809">
    <property type="component" value="Chromosome"/>
</dbReference>
<accession>F4CTQ3</accession>
<dbReference type="STRING" id="675635.Psed_6465"/>
<evidence type="ECO:0000313" key="2">
    <source>
        <dbReference type="EMBL" id="AEA28556.1"/>
    </source>
</evidence>
<dbReference type="Gene3D" id="3.40.50.1820">
    <property type="entry name" value="alpha/beta hydrolase"/>
    <property type="match status" value="1"/>
</dbReference>
<dbReference type="PANTHER" id="PTHR43194">
    <property type="entry name" value="HYDROLASE ALPHA/BETA FOLD FAMILY"/>
    <property type="match status" value="1"/>
</dbReference>
<dbReference type="GO" id="GO:0016787">
    <property type="term" value="F:hydrolase activity"/>
    <property type="evidence" value="ECO:0007669"/>
    <property type="project" value="UniProtKB-KW"/>
</dbReference>
<dbReference type="OrthoDB" id="27092at2"/>
<dbReference type="InterPro" id="IPR029058">
    <property type="entry name" value="AB_hydrolase_fold"/>
</dbReference>
<dbReference type="HOGENOM" id="CLU_020336_50_2_11"/>
<dbReference type="SUPFAM" id="SSF53474">
    <property type="entry name" value="alpha/beta-Hydrolases"/>
    <property type="match status" value="1"/>
</dbReference>
<dbReference type="AlphaFoldDB" id="F4CTQ3"/>
<gene>
    <name evidence="2" type="ordered locus">Psed_6465</name>
</gene>
<dbReference type="KEGG" id="pdx:Psed_6465"/>
<dbReference type="eggNOG" id="COG1073">
    <property type="taxonomic scope" value="Bacteria"/>
</dbReference>
<name>F4CTQ3_PSEUX</name>
<evidence type="ECO:0000259" key="1">
    <source>
        <dbReference type="Pfam" id="PF12697"/>
    </source>
</evidence>
<keyword evidence="3" id="KW-1185">Reference proteome</keyword>
<reference evidence="2 3" key="1">
    <citation type="journal article" date="2011" name="J. Bacteriol.">
        <title>Genome sequence of the 1,4-dioxane-degrading Pseudonocardia dioxanivorans strain CB1190.</title>
        <authorList>
            <person name="Sales C.M."/>
            <person name="Mahendra S."/>
            <person name="Grostern A."/>
            <person name="Parales R.E."/>
            <person name="Goodwin L.A."/>
            <person name="Woyke T."/>
            <person name="Nolan M."/>
            <person name="Lapidus A."/>
            <person name="Chertkov O."/>
            <person name="Ovchinnikova G."/>
            <person name="Sczyrba A."/>
            <person name="Alvarez-Cohen L."/>
        </authorList>
    </citation>
    <scope>NUCLEOTIDE SEQUENCE [LARGE SCALE GENOMIC DNA]</scope>
    <source>
        <strain evidence="3">ATCC 55486 / DSM 44775 / JCM 13855 / CB1190</strain>
    </source>
</reference>